<dbReference type="OrthoDB" id="922982at2"/>
<dbReference type="EMBL" id="SEWF01000019">
    <property type="protein sequence ID" value="RYU94987.1"/>
    <property type="molecule type" value="Genomic_DNA"/>
</dbReference>
<keyword evidence="2" id="KW-1185">Reference proteome</keyword>
<dbReference type="PROSITE" id="PS51257">
    <property type="entry name" value="PROKAR_LIPOPROTEIN"/>
    <property type="match status" value="1"/>
</dbReference>
<dbReference type="InterPro" id="IPR025345">
    <property type="entry name" value="DUF4249"/>
</dbReference>
<reference evidence="1 2" key="1">
    <citation type="submission" date="2019-02" db="EMBL/GenBank/DDBJ databases">
        <title>Bacterial novel species Emticicia sp. 17J42-9 isolated from soil.</title>
        <authorList>
            <person name="Jung H.-Y."/>
        </authorList>
    </citation>
    <scope>NUCLEOTIDE SEQUENCE [LARGE SCALE GENOMIC DNA]</scope>
    <source>
        <strain evidence="1 2">17J42-9</strain>
    </source>
</reference>
<proteinExistence type="predicted"/>
<sequence length="355" mass="40195">MKKIFLFLFLIGWLTSCETELTDFEASNQTNAIVVYGEVNNLSGPYHVRLNTTTAYDPYDVSEYLGKPITNAQVKIVDGSGNIYDMAEVQAGYYEASPMFKGLVGQKYQLKITTSDGKAIESDLVELKAPAVFNKFDYTFVNAEKALDMKFNVTAEIQDPAATEDYYFIKRQDFIQFLTTCPEPPPPPAPVPICYSKCWRAPFNSQPVLLKDFLVNGRNIPIPIGSVDYKDYTDWIIQLDIYSVSKTIYNYWQRLEDQRNVGGGIFDKIPAQIVGNLTCTSDPRQEVLGAFVVGGVNKQRLSIDRFTNIPTDAYQKMVADIGIFDYRYSKLKLWDCQSAGWIEYNIGHNLPPLLQ</sequence>
<gene>
    <name evidence="1" type="ORF">EWM59_13975</name>
</gene>
<dbReference type="Proteomes" id="UP000293162">
    <property type="component" value="Unassembled WGS sequence"/>
</dbReference>
<evidence type="ECO:0000313" key="2">
    <source>
        <dbReference type="Proteomes" id="UP000293162"/>
    </source>
</evidence>
<comment type="caution">
    <text evidence="1">The sequence shown here is derived from an EMBL/GenBank/DDBJ whole genome shotgun (WGS) entry which is preliminary data.</text>
</comment>
<organism evidence="1 2">
    <name type="scientific">Emticicia agri</name>
    <dbReference type="NCBI Taxonomy" id="2492393"/>
    <lineage>
        <taxon>Bacteria</taxon>
        <taxon>Pseudomonadati</taxon>
        <taxon>Bacteroidota</taxon>
        <taxon>Cytophagia</taxon>
        <taxon>Cytophagales</taxon>
        <taxon>Leadbetterellaceae</taxon>
        <taxon>Emticicia</taxon>
    </lineage>
</organism>
<dbReference type="Pfam" id="PF14054">
    <property type="entry name" value="DUF4249"/>
    <property type="match status" value="1"/>
</dbReference>
<name>A0A4Q5LZK6_9BACT</name>
<protein>
    <submittedName>
        <fullName evidence="1">DUF4249 domain-containing protein</fullName>
    </submittedName>
</protein>
<dbReference type="RefSeq" id="WP_130021601.1">
    <property type="nucleotide sequence ID" value="NZ_SEWF01000019.1"/>
</dbReference>
<accession>A0A4Q5LZK6</accession>
<dbReference type="AlphaFoldDB" id="A0A4Q5LZK6"/>
<evidence type="ECO:0000313" key="1">
    <source>
        <dbReference type="EMBL" id="RYU94987.1"/>
    </source>
</evidence>